<dbReference type="PIRSF" id="PIRSF004810">
    <property type="entry name" value="ChrA"/>
    <property type="match status" value="1"/>
</dbReference>
<dbReference type="InterPro" id="IPR014047">
    <property type="entry name" value="Chr_Tranpt_l_chain"/>
</dbReference>
<dbReference type="NCBIfam" id="TIGR00937">
    <property type="entry name" value="2A51"/>
    <property type="match status" value="1"/>
</dbReference>
<evidence type="ECO:0000256" key="6">
    <source>
        <dbReference type="ARBA" id="ARBA00023136"/>
    </source>
</evidence>
<evidence type="ECO:0000256" key="4">
    <source>
        <dbReference type="ARBA" id="ARBA00022692"/>
    </source>
</evidence>
<name>A0A919M192_9ACTN</name>
<feature type="transmembrane region" description="Helical" evidence="7">
    <location>
        <begin position="165"/>
        <end position="188"/>
    </location>
</feature>
<comment type="caution">
    <text evidence="8">The sequence shown here is derived from an EMBL/GenBank/DDBJ whole genome shotgun (WGS) entry which is preliminary data.</text>
</comment>
<evidence type="ECO:0000313" key="9">
    <source>
        <dbReference type="Proteomes" id="UP000619479"/>
    </source>
</evidence>
<sequence>MTALPACGSPVPELPTTEHRADLGTVLKEWGRIGCVGFGGPPAHIALFRKLCVDDRKWLDAQEFEDAIAACNLLPGPASTQLAIFCAWRVRGRAGALAGGAAFILPGLIAILALAALFLSDPPTWVKAAGAGAGAAVAAIALQAGAGLVPAGWRRAPQQSHRVRWAVYLVLGAVAAATVGPWLVLLLITCGLAEILAQRLPATGRRPASAVPLLAAAGLGGGVLLPLAWTALKVGALSYGGGFVIIPLMQADAVGQHHWMTAAQFLNAVALGQITPGPVVHTVAVVGYAAAGLGGGLLAAAVAFSPSFTFILVGADRFDRLRGNRRVRAFLDGAGPAAIGAILGSAVPLIRALSEPWQYAVLAGAAVLTLGLRRGPVLTLLTAAAAGVIVVLAGGHLPQ</sequence>
<dbReference type="GO" id="GO:0015109">
    <property type="term" value="F:chromate transmembrane transporter activity"/>
    <property type="evidence" value="ECO:0007669"/>
    <property type="project" value="InterPro"/>
</dbReference>
<keyword evidence="3" id="KW-1003">Cell membrane</keyword>
<feature type="transmembrane region" description="Helical" evidence="7">
    <location>
        <begin position="285"/>
        <end position="315"/>
    </location>
</feature>
<keyword evidence="6 7" id="KW-0472">Membrane</keyword>
<evidence type="ECO:0000256" key="1">
    <source>
        <dbReference type="ARBA" id="ARBA00004651"/>
    </source>
</evidence>
<dbReference type="EMBL" id="BOMH01000001">
    <property type="protein sequence ID" value="GID62152.1"/>
    <property type="molecule type" value="Genomic_DNA"/>
</dbReference>
<protein>
    <submittedName>
        <fullName evidence="8">Chromate transporter</fullName>
    </submittedName>
</protein>
<comment type="similarity">
    <text evidence="2">Belongs to the chromate ion transporter (CHR) (TC 2.A.51) family.</text>
</comment>
<keyword evidence="4 7" id="KW-0812">Transmembrane</keyword>
<feature type="transmembrane region" description="Helical" evidence="7">
    <location>
        <begin position="208"/>
        <end position="227"/>
    </location>
</feature>
<dbReference type="InterPro" id="IPR052518">
    <property type="entry name" value="CHR_Transporter"/>
</dbReference>
<keyword evidence="5 7" id="KW-1133">Transmembrane helix</keyword>
<dbReference type="Pfam" id="PF02417">
    <property type="entry name" value="Chromate_transp"/>
    <property type="match status" value="2"/>
</dbReference>
<dbReference type="GO" id="GO:0005886">
    <property type="term" value="C:plasma membrane"/>
    <property type="evidence" value="ECO:0007669"/>
    <property type="project" value="UniProtKB-SubCell"/>
</dbReference>
<gene>
    <name evidence="8" type="ORF">Acy02nite_00330</name>
</gene>
<proteinExistence type="inferred from homology"/>
<feature type="transmembrane region" description="Helical" evidence="7">
    <location>
        <begin position="234"/>
        <end position="251"/>
    </location>
</feature>
<dbReference type="Proteomes" id="UP000619479">
    <property type="component" value="Unassembled WGS sequence"/>
</dbReference>
<evidence type="ECO:0000256" key="5">
    <source>
        <dbReference type="ARBA" id="ARBA00022989"/>
    </source>
</evidence>
<feature type="transmembrane region" description="Helical" evidence="7">
    <location>
        <begin position="97"/>
        <end position="119"/>
    </location>
</feature>
<feature type="transmembrane region" description="Helical" evidence="7">
    <location>
        <begin position="131"/>
        <end position="153"/>
    </location>
</feature>
<accession>A0A919M192</accession>
<feature type="transmembrane region" description="Helical" evidence="7">
    <location>
        <begin position="327"/>
        <end position="350"/>
    </location>
</feature>
<dbReference type="PANTHER" id="PTHR43663:SF1">
    <property type="entry name" value="CHROMATE TRANSPORTER"/>
    <property type="match status" value="1"/>
</dbReference>
<evidence type="ECO:0000256" key="3">
    <source>
        <dbReference type="ARBA" id="ARBA00022475"/>
    </source>
</evidence>
<comment type="subcellular location">
    <subcellularLocation>
        <location evidence="1">Cell membrane</location>
        <topology evidence="1">Multi-pass membrane protein</topology>
    </subcellularLocation>
</comment>
<evidence type="ECO:0000256" key="2">
    <source>
        <dbReference type="ARBA" id="ARBA00005262"/>
    </source>
</evidence>
<evidence type="ECO:0000313" key="8">
    <source>
        <dbReference type="EMBL" id="GID62152.1"/>
    </source>
</evidence>
<dbReference type="AlphaFoldDB" id="A0A919M192"/>
<dbReference type="InterPro" id="IPR003370">
    <property type="entry name" value="Chromate_transpt"/>
</dbReference>
<dbReference type="PANTHER" id="PTHR43663">
    <property type="entry name" value="CHROMATE TRANSPORT PROTEIN-RELATED"/>
    <property type="match status" value="1"/>
</dbReference>
<keyword evidence="9" id="KW-1185">Reference proteome</keyword>
<evidence type="ECO:0000256" key="7">
    <source>
        <dbReference type="SAM" id="Phobius"/>
    </source>
</evidence>
<feature type="transmembrane region" description="Helical" evidence="7">
    <location>
        <begin position="377"/>
        <end position="397"/>
    </location>
</feature>
<reference evidence="8" key="1">
    <citation type="submission" date="2021-01" db="EMBL/GenBank/DDBJ databases">
        <title>Whole genome shotgun sequence of Actinoplanes cyaneus NBRC 14990.</title>
        <authorList>
            <person name="Komaki H."/>
            <person name="Tamura T."/>
        </authorList>
    </citation>
    <scope>NUCLEOTIDE SEQUENCE</scope>
    <source>
        <strain evidence="8">NBRC 14990</strain>
    </source>
</reference>
<organism evidence="8 9">
    <name type="scientific">Actinoplanes cyaneus</name>
    <dbReference type="NCBI Taxonomy" id="52696"/>
    <lineage>
        <taxon>Bacteria</taxon>
        <taxon>Bacillati</taxon>
        <taxon>Actinomycetota</taxon>
        <taxon>Actinomycetes</taxon>
        <taxon>Micromonosporales</taxon>
        <taxon>Micromonosporaceae</taxon>
        <taxon>Actinoplanes</taxon>
    </lineage>
</organism>